<dbReference type="GO" id="GO:0016491">
    <property type="term" value="F:oxidoreductase activity"/>
    <property type="evidence" value="ECO:0007669"/>
    <property type="project" value="UniProtKB-KW"/>
</dbReference>
<name>A0A895XNT8_9ACTN</name>
<feature type="domain" description="Ketoreductase" evidence="3">
    <location>
        <begin position="23"/>
        <end position="203"/>
    </location>
</feature>
<dbReference type="InterPro" id="IPR020904">
    <property type="entry name" value="Sc_DH/Rdtase_CS"/>
</dbReference>
<comment type="similarity">
    <text evidence="1">Belongs to the short-chain dehydrogenases/reductases (SDR) family.</text>
</comment>
<dbReference type="KEGG" id="nav:JQS30_08990"/>
<evidence type="ECO:0000313" key="4">
    <source>
        <dbReference type="EMBL" id="QSB03960.1"/>
    </source>
</evidence>
<dbReference type="AlphaFoldDB" id="A0A895XNT8"/>
<proteinExistence type="inferred from homology"/>
<dbReference type="GO" id="GO:0032787">
    <property type="term" value="P:monocarboxylic acid metabolic process"/>
    <property type="evidence" value="ECO:0007669"/>
    <property type="project" value="UniProtKB-ARBA"/>
</dbReference>
<dbReference type="PRINTS" id="PR00081">
    <property type="entry name" value="GDHRDH"/>
</dbReference>
<dbReference type="InterPro" id="IPR036291">
    <property type="entry name" value="NAD(P)-bd_dom_sf"/>
</dbReference>
<dbReference type="InterPro" id="IPR002347">
    <property type="entry name" value="SDR_fam"/>
</dbReference>
<reference evidence="4" key="1">
    <citation type="submission" date="2021-02" db="EMBL/GenBank/DDBJ databases">
        <title>Natronoglycomyces albus gen. nov., sp. nov, a haloalkaliphilic actinobacterium from a soda solonchak soil.</title>
        <authorList>
            <person name="Sorokin D.Y."/>
            <person name="Khijniak T.V."/>
            <person name="Zakharycheva A.P."/>
            <person name="Boueva O.V."/>
            <person name="Ariskina E.V."/>
            <person name="Hahnke R.L."/>
            <person name="Bunk B."/>
            <person name="Sproer C."/>
            <person name="Schumann P."/>
            <person name="Evtushenko L.I."/>
            <person name="Kublanov I.V."/>
        </authorList>
    </citation>
    <scope>NUCLEOTIDE SEQUENCE</scope>
    <source>
        <strain evidence="4">DSM 106290</strain>
    </source>
</reference>
<keyword evidence="5" id="KW-1185">Reference proteome</keyword>
<evidence type="ECO:0000256" key="1">
    <source>
        <dbReference type="ARBA" id="ARBA00006484"/>
    </source>
</evidence>
<dbReference type="FunFam" id="3.40.50.720:FF:000084">
    <property type="entry name" value="Short-chain dehydrogenase reductase"/>
    <property type="match status" value="1"/>
</dbReference>
<gene>
    <name evidence="4" type="ORF">JQS30_08990</name>
</gene>
<dbReference type="PROSITE" id="PS00061">
    <property type="entry name" value="ADH_SHORT"/>
    <property type="match status" value="1"/>
</dbReference>
<evidence type="ECO:0000259" key="3">
    <source>
        <dbReference type="SMART" id="SM00822"/>
    </source>
</evidence>
<evidence type="ECO:0000256" key="2">
    <source>
        <dbReference type="ARBA" id="ARBA00023002"/>
    </source>
</evidence>
<evidence type="ECO:0000313" key="5">
    <source>
        <dbReference type="Proteomes" id="UP000662939"/>
    </source>
</evidence>
<dbReference type="PANTHER" id="PTHR42879">
    <property type="entry name" value="3-OXOACYL-(ACYL-CARRIER-PROTEIN) REDUCTASE"/>
    <property type="match status" value="1"/>
</dbReference>
<dbReference type="InterPro" id="IPR057326">
    <property type="entry name" value="KR_dom"/>
</dbReference>
<dbReference type="PANTHER" id="PTHR42879:SF2">
    <property type="entry name" value="3-OXOACYL-[ACYL-CARRIER-PROTEIN] REDUCTASE FABG"/>
    <property type="match status" value="1"/>
</dbReference>
<organism evidence="4 5">
    <name type="scientific">Natronoglycomyces albus</name>
    <dbReference type="NCBI Taxonomy" id="2811108"/>
    <lineage>
        <taxon>Bacteria</taxon>
        <taxon>Bacillati</taxon>
        <taxon>Actinomycetota</taxon>
        <taxon>Actinomycetes</taxon>
        <taxon>Glycomycetales</taxon>
        <taxon>Glycomycetaceae</taxon>
        <taxon>Natronoglycomyces</taxon>
    </lineage>
</organism>
<protein>
    <submittedName>
        <fullName evidence="4">SDR family oxidoreductase</fullName>
    </submittedName>
</protein>
<accession>A0A895XNT8</accession>
<dbReference type="Pfam" id="PF13561">
    <property type="entry name" value="adh_short_C2"/>
    <property type="match status" value="1"/>
</dbReference>
<sequence length="268" mass="28617">MDTRIVRVPRTPAIAQALPLAGRVALVSGGTTGIGLAISNQLTSQGAATMMIGLHPSPEADKLAIFSQHNGTQAAVTTADLRDSAAPTQIVNTTLHNWGHVDILVNCAGSYPRITWDDLNEPHWNEAIDINLNIHYRMAKAVTRHMQHRGWGRIINIGSVNARIGRVGLTAYVTAKAAMEGFTRSLARELGPHGITVNGVSPGAIEVPAERKLPPQHRTSPATQIARQCVPRRGQPDDVAAVVAFLASPATDFITAQTIHVDGGWIPT</sequence>
<dbReference type="RefSeq" id="WP_213169958.1">
    <property type="nucleotide sequence ID" value="NZ_CP070496.1"/>
</dbReference>
<dbReference type="InterPro" id="IPR050259">
    <property type="entry name" value="SDR"/>
</dbReference>
<dbReference type="Gene3D" id="3.40.50.720">
    <property type="entry name" value="NAD(P)-binding Rossmann-like Domain"/>
    <property type="match status" value="1"/>
</dbReference>
<dbReference type="PRINTS" id="PR00080">
    <property type="entry name" value="SDRFAMILY"/>
</dbReference>
<keyword evidence="2" id="KW-0560">Oxidoreductase</keyword>
<dbReference type="SUPFAM" id="SSF51735">
    <property type="entry name" value="NAD(P)-binding Rossmann-fold domains"/>
    <property type="match status" value="1"/>
</dbReference>
<dbReference type="SMART" id="SM00822">
    <property type="entry name" value="PKS_KR"/>
    <property type="match status" value="1"/>
</dbReference>
<dbReference type="Proteomes" id="UP000662939">
    <property type="component" value="Chromosome"/>
</dbReference>
<dbReference type="EMBL" id="CP070496">
    <property type="protein sequence ID" value="QSB03960.1"/>
    <property type="molecule type" value="Genomic_DNA"/>
</dbReference>